<dbReference type="PANTHER" id="PTHR11601:SF34">
    <property type="entry name" value="CYSTEINE DESULFURASE"/>
    <property type="match status" value="1"/>
</dbReference>
<evidence type="ECO:0000256" key="6">
    <source>
        <dbReference type="ARBA" id="ARBA00022898"/>
    </source>
</evidence>
<evidence type="ECO:0000256" key="3">
    <source>
        <dbReference type="ARBA" id="ARBA00012239"/>
    </source>
</evidence>
<dbReference type="Proteomes" id="UP000182961">
    <property type="component" value="Unassembled WGS sequence"/>
</dbReference>
<evidence type="ECO:0000256" key="10">
    <source>
        <dbReference type="RuleBase" id="RU004504"/>
    </source>
</evidence>
<dbReference type="SUPFAM" id="SSF53383">
    <property type="entry name" value="PLP-dependent transferases"/>
    <property type="match status" value="1"/>
</dbReference>
<dbReference type="GO" id="GO:0031071">
    <property type="term" value="F:cysteine desulfurase activity"/>
    <property type="evidence" value="ECO:0007669"/>
    <property type="project" value="UniProtKB-EC"/>
</dbReference>
<dbReference type="eggNOG" id="COG1104">
    <property type="taxonomic scope" value="Bacteria"/>
</dbReference>
<feature type="domain" description="Aminotransferase class V" evidence="11">
    <location>
        <begin position="24"/>
        <end position="387"/>
    </location>
</feature>
<keyword evidence="5" id="KW-0479">Metal-binding</keyword>
<proteinExistence type="inferred from homology"/>
<evidence type="ECO:0000313" key="12">
    <source>
        <dbReference type="EMBL" id="SFN39515.1"/>
    </source>
</evidence>
<name>A0A1I4YN84_9FLAO</name>
<sequence>MPDPTFSGGARPNKNEKYLIMKKVYLDNASTTAMRPEVIQVMVECMAQDYGNPSSTHSLGRHAKSILELSRKSIAKALNATAQEILFTSGGTEANNWILRSAVKDLKVRRIISSKMEHHAVLYPILELQKEFGVQVEYVENSVDGVLDLTHLVSLLSESTEKTLVSLMHVNNETGVVLDLERVSQICQEHHALFLSDTVQSVGKAILDLQKVPVDFIVSSAHKFHGPKGVGFAFIRKNSGLQPLFFGGEQEKGLRSGTEAIHQIAGMAKALEISYANLEAEQQQISALKQYCLEQLALHFPGVKENGVATFYPILNVQLPFSADKTAMILFYLDMKGIFVSRGSACQSGSVKPSHVLAEMLSEADLKKPSLRISFSHLSTQEDLDLLIEALKGV</sequence>
<dbReference type="PROSITE" id="PS00595">
    <property type="entry name" value="AA_TRANSFER_CLASS_5"/>
    <property type="match status" value="1"/>
</dbReference>
<protein>
    <recommendedName>
        <fullName evidence="3">cysteine desulfurase</fullName>
        <ecNumber evidence="3">2.8.1.7</ecNumber>
    </recommendedName>
</protein>
<dbReference type="EC" id="2.8.1.7" evidence="3"/>
<dbReference type="Gene3D" id="3.90.1150.10">
    <property type="entry name" value="Aspartate Aminotransferase, domain 1"/>
    <property type="match status" value="1"/>
</dbReference>
<dbReference type="InterPro" id="IPR000192">
    <property type="entry name" value="Aminotrans_V_dom"/>
</dbReference>
<gene>
    <name evidence="12" type="ORF">SAMN05444143_11242</name>
</gene>
<evidence type="ECO:0000256" key="2">
    <source>
        <dbReference type="ARBA" id="ARBA00006490"/>
    </source>
</evidence>
<dbReference type="PANTHER" id="PTHR11601">
    <property type="entry name" value="CYSTEINE DESULFURYLASE FAMILY MEMBER"/>
    <property type="match status" value="1"/>
</dbReference>
<evidence type="ECO:0000259" key="11">
    <source>
        <dbReference type="Pfam" id="PF00266"/>
    </source>
</evidence>
<keyword evidence="6" id="KW-0663">Pyridoxal phosphate</keyword>
<dbReference type="InterPro" id="IPR015422">
    <property type="entry name" value="PyrdxlP-dep_Trfase_small"/>
</dbReference>
<dbReference type="Gene3D" id="3.40.640.10">
    <property type="entry name" value="Type I PLP-dependent aspartate aminotransferase-like (Major domain)"/>
    <property type="match status" value="1"/>
</dbReference>
<dbReference type="PIRSF" id="PIRSF005572">
    <property type="entry name" value="NifS"/>
    <property type="match status" value="1"/>
</dbReference>
<dbReference type="Gene3D" id="1.10.260.50">
    <property type="match status" value="1"/>
</dbReference>
<keyword evidence="4" id="KW-0808">Transferase</keyword>
<comment type="similarity">
    <text evidence="2">Belongs to the class-V pyridoxal-phosphate-dependent aminotransferase family. NifS/IscS subfamily.</text>
</comment>
<keyword evidence="13" id="KW-1185">Reference proteome</keyword>
<evidence type="ECO:0000256" key="5">
    <source>
        <dbReference type="ARBA" id="ARBA00022723"/>
    </source>
</evidence>
<dbReference type="EMBL" id="FOUT01000012">
    <property type="protein sequence ID" value="SFN39515.1"/>
    <property type="molecule type" value="Genomic_DNA"/>
</dbReference>
<dbReference type="InterPro" id="IPR015424">
    <property type="entry name" value="PyrdxlP-dep_Trfase"/>
</dbReference>
<organism evidence="12 13">
    <name type="scientific">Flavobacterium succinicans</name>
    <dbReference type="NCBI Taxonomy" id="29536"/>
    <lineage>
        <taxon>Bacteria</taxon>
        <taxon>Pseudomonadati</taxon>
        <taxon>Bacteroidota</taxon>
        <taxon>Flavobacteriia</taxon>
        <taxon>Flavobacteriales</taxon>
        <taxon>Flavobacteriaceae</taxon>
        <taxon>Flavobacterium</taxon>
    </lineage>
</organism>
<evidence type="ECO:0000256" key="7">
    <source>
        <dbReference type="ARBA" id="ARBA00023004"/>
    </source>
</evidence>
<keyword evidence="7" id="KW-0408">Iron</keyword>
<dbReference type="InterPro" id="IPR015421">
    <property type="entry name" value="PyrdxlP-dep_Trfase_major"/>
</dbReference>
<evidence type="ECO:0000313" key="13">
    <source>
        <dbReference type="Proteomes" id="UP000182961"/>
    </source>
</evidence>
<keyword evidence="8" id="KW-0411">Iron-sulfur</keyword>
<evidence type="ECO:0000256" key="8">
    <source>
        <dbReference type="ARBA" id="ARBA00023014"/>
    </source>
</evidence>
<evidence type="ECO:0000256" key="4">
    <source>
        <dbReference type="ARBA" id="ARBA00022679"/>
    </source>
</evidence>
<dbReference type="InterPro" id="IPR016454">
    <property type="entry name" value="Cysteine_dSase"/>
</dbReference>
<dbReference type="Pfam" id="PF00266">
    <property type="entry name" value="Aminotran_5"/>
    <property type="match status" value="1"/>
</dbReference>
<dbReference type="AlphaFoldDB" id="A0A1I4YN84"/>
<evidence type="ECO:0000256" key="9">
    <source>
        <dbReference type="ARBA" id="ARBA00050776"/>
    </source>
</evidence>
<dbReference type="GO" id="GO:0051536">
    <property type="term" value="F:iron-sulfur cluster binding"/>
    <property type="evidence" value="ECO:0007669"/>
    <property type="project" value="UniProtKB-KW"/>
</dbReference>
<dbReference type="GO" id="GO:0046872">
    <property type="term" value="F:metal ion binding"/>
    <property type="evidence" value="ECO:0007669"/>
    <property type="project" value="UniProtKB-KW"/>
</dbReference>
<comment type="catalytic activity">
    <reaction evidence="9">
        <text>(sulfur carrier)-H + L-cysteine = (sulfur carrier)-SH + L-alanine</text>
        <dbReference type="Rhea" id="RHEA:43892"/>
        <dbReference type="Rhea" id="RHEA-COMP:14737"/>
        <dbReference type="Rhea" id="RHEA-COMP:14739"/>
        <dbReference type="ChEBI" id="CHEBI:29917"/>
        <dbReference type="ChEBI" id="CHEBI:35235"/>
        <dbReference type="ChEBI" id="CHEBI:57972"/>
        <dbReference type="ChEBI" id="CHEBI:64428"/>
        <dbReference type="EC" id="2.8.1.7"/>
    </reaction>
</comment>
<comment type="cofactor">
    <cofactor evidence="1 10">
        <name>pyridoxal 5'-phosphate</name>
        <dbReference type="ChEBI" id="CHEBI:597326"/>
    </cofactor>
</comment>
<evidence type="ECO:0000256" key="1">
    <source>
        <dbReference type="ARBA" id="ARBA00001933"/>
    </source>
</evidence>
<dbReference type="InterPro" id="IPR020578">
    <property type="entry name" value="Aminotrans_V_PyrdxlP_BS"/>
</dbReference>
<reference evidence="13" key="1">
    <citation type="submission" date="2016-10" db="EMBL/GenBank/DDBJ databases">
        <authorList>
            <person name="Varghese N."/>
            <person name="Submissions S."/>
        </authorList>
    </citation>
    <scope>NUCLEOTIDE SEQUENCE [LARGE SCALE GENOMIC DNA]</scope>
    <source>
        <strain evidence="13">DSM 4002</strain>
    </source>
</reference>
<accession>A0A1I4YN84</accession>